<dbReference type="InterPro" id="IPR032710">
    <property type="entry name" value="NTF2-like_dom_sf"/>
</dbReference>
<dbReference type="OrthoDB" id="333383at2"/>
<dbReference type="Pfam" id="PF12680">
    <property type="entry name" value="SnoaL_2"/>
    <property type="match status" value="1"/>
</dbReference>
<name>A0A502F7W0_9FLAO</name>
<dbReference type="InterPro" id="IPR037401">
    <property type="entry name" value="SnoaL-like"/>
</dbReference>
<reference evidence="2 3" key="1">
    <citation type="journal article" date="2019" name="Environ. Microbiol.">
        <title>Species interactions and distinct microbial communities in high Arctic permafrost affected cryosols are associated with the CH4 and CO2 gas fluxes.</title>
        <authorList>
            <person name="Altshuler I."/>
            <person name="Hamel J."/>
            <person name="Turney S."/>
            <person name="Magnuson E."/>
            <person name="Levesque R."/>
            <person name="Greer C."/>
            <person name="Whyte L.G."/>
        </authorList>
    </citation>
    <scope>NUCLEOTIDE SEQUENCE [LARGE SCALE GENOMIC DNA]</scope>
    <source>
        <strain evidence="2 3">42</strain>
    </source>
</reference>
<accession>A0A502F7W0</accession>
<evidence type="ECO:0000313" key="2">
    <source>
        <dbReference type="EMBL" id="TPG45467.1"/>
    </source>
</evidence>
<evidence type="ECO:0000259" key="1">
    <source>
        <dbReference type="Pfam" id="PF12680"/>
    </source>
</evidence>
<dbReference type="SUPFAM" id="SSF54427">
    <property type="entry name" value="NTF2-like"/>
    <property type="match status" value="1"/>
</dbReference>
<dbReference type="Gene3D" id="3.10.450.50">
    <property type="match status" value="1"/>
</dbReference>
<keyword evidence="3" id="KW-1185">Reference proteome</keyword>
<dbReference type="AlphaFoldDB" id="A0A502F7W0"/>
<sequence length="116" mass="13414">MDAKKFAEKWIESWNSHNLDDIMRHYSEDIEITTPMIKLAAGIESGSLQGKEQVRAYWEKALTKIPDLHFELIEITSGVDSVALYYKSIMNKRAVEVMFFDQDGLVNKMIAHYTDL</sequence>
<dbReference type="EMBL" id="RCZH01000001">
    <property type="protein sequence ID" value="TPG45467.1"/>
    <property type="molecule type" value="Genomic_DNA"/>
</dbReference>
<evidence type="ECO:0000313" key="3">
    <source>
        <dbReference type="Proteomes" id="UP000319700"/>
    </source>
</evidence>
<dbReference type="Proteomes" id="UP000319700">
    <property type="component" value="Unassembled WGS sequence"/>
</dbReference>
<feature type="domain" description="SnoaL-like" evidence="1">
    <location>
        <begin position="8"/>
        <end position="90"/>
    </location>
</feature>
<protein>
    <submittedName>
        <fullName evidence="2">Nuclear transport factor 2 family protein</fullName>
    </submittedName>
</protein>
<gene>
    <name evidence="2" type="ORF">EAH81_02185</name>
</gene>
<proteinExistence type="predicted"/>
<comment type="caution">
    <text evidence="2">The sequence shown here is derived from an EMBL/GenBank/DDBJ whole genome shotgun (WGS) entry which is preliminary data.</text>
</comment>
<organism evidence="2 3">
    <name type="scientific">Flavobacterium pectinovorum</name>
    <dbReference type="NCBI Taxonomy" id="29533"/>
    <lineage>
        <taxon>Bacteria</taxon>
        <taxon>Pseudomonadati</taxon>
        <taxon>Bacteroidota</taxon>
        <taxon>Flavobacteriia</taxon>
        <taxon>Flavobacteriales</taxon>
        <taxon>Flavobacteriaceae</taxon>
        <taxon>Flavobacterium</taxon>
    </lineage>
</organism>